<gene>
    <name evidence="1" type="ORF">LLW09_07420</name>
</gene>
<dbReference type="Proteomes" id="UP001336015">
    <property type="component" value="Unassembled WGS sequence"/>
</dbReference>
<keyword evidence="2" id="KW-1185">Reference proteome</keyword>
<sequence>MNLTTEQKELIANQSKEAALAFNEQQQYQQDEKSYIQIYAERRDEFLAKAGVKNPTTDEIYNFESTIIQKEIKDILENSPRLKILNRLVEVGAVTLNHHQHDFPSIELYNSKIKNGMYTLMSIEPKQQGKALSNGVDVFVWGIDDYYKQSSLKEGLEEAQKMACKVIIELKEKEDLINSAKNNKGVKPGF</sequence>
<comment type="caution">
    <text evidence="1">The sequence shown here is derived from an EMBL/GenBank/DDBJ whole genome shotgun (WGS) entry which is preliminary data.</text>
</comment>
<name>A0ABU6BQ01_9PSED</name>
<evidence type="ECO:0000313" key="1">
    <source>
        <dbReference type="EMBL" id="MEB3782383.1"/>
    </source>
</evidence>
<protein>
    <submittedName>
        <fullName evidence="1">Uncharacterized protein</fullName>
    </submittedName>
</protein>
<dbReference type="EMBL" id="JAJGWQ010000003">
    <property type="protein sequence ID" value="MEB3782383.1"/>
    <property type="molecule type" value="Genomic_DNA"/>
</dbReference>
<organism evidence="1 2">
    <name type="scientific">Pseudomonas paracarnis</name>
    <dbReference type="NCBI Taxonomy" id="2750625"/>
    <lineage>
        <taxon>Bacteria</taxon>
        <taxon>Pseudomonadati</taxon>
        <taxon>Pseudomonadota</taxon>
        <taxon>Gammaproteobacteria</taxon>
        <taxon>Pseudomonadales</taxon>
        <taxon>Pseudomonadaceae</taxon>
        <taxon>Pseudomonas</taxon>
    </lineage>
</organism>
<accession>A0ABU6BQ01</accession>
<proteinExistence type="predicted"/>
<dbReference type="RefSeq" id="WP_324835912.1">
    <property type="nucleotide sequence ID" value="NZ_JAJGWQ010000003.1"/>
</dbReference>
<reference evidence="1 2" key="1">
    <citation type="journal article" date="2023" name="Int J Dairy Technol">
        <title>Genome based analysis of Pseudomonas paracarnis RQ057, a strain responsible for blue discoloration spoilage in processed cheese.</title>
        <authorList>
            <person name="Rodrigues Rd.S."/>
            <person name="Machado S.G."/>
            <person name="de Carvalho A.F."/>
            <person name="Nero L.A."/>
        </authorList>
    </citation>
    <scope>NUCLEOTIDE SEQUENCE [LARGE SCALE GENOMIC DNA]</scope>
    <source>
        <strain evidence="1 2">RQ057</strain>
    </source>
</reference>
<evidence type="ECO:0000313" key="2">
    <source>
        <dbReference type="Proteomes" id="UP001336015"/>
    </source>
</evidence>